<keyword evidence="1 6" id="KW-0808">Transferase</keyword>
<comment type="caution">
    <text evidence="6">The sequence shown here is derived from an EMBL/GenBank/DDBJ whole genome shotgun (WGS) entry which is preliminary data.</text>
</comment>
<evidence type="ECO:0000256" key="3">
    <source>
        <dbReference type="ARBA" id="ARBA00023315"/>
    </source>
</evidence>
<dbReference type="SUPFAM" id="SSF53659">
    <property type="entry name" value="Isocitrate/Isopropylmalate dehydrogenase-like"/>
    <property type="match status" value="1"/>
</dbReference>
<dbReference type="GO" id="GO:0004312">
    <property type="term" value="F:fatty acid synthase activity"/>
    <property type="evidence" value="ECO:0007669"/>
    <property type="project" value="InterPro"/>
</dbReference>
<dbReference type="InterPro" id="IPR003965">
    <property type="entry name" value="Fatty_acid_synthase"/>
</dbReference>
<dbReference type="PANTHER" id="PTHR43356:SF2">
    <property type="entry name" value="PHOSPHATE ACETYLTRANSFERASE"/>
    <property type="match status" value="1"/>
</dbReference>
<dbReference type="PRINTS" id="PR01483">
    <property type="entry name" value="FASYNTHASE"/>
</dbReference>
<dbReference type="GO" id="GO:0006633">
    <property type="term" value="P:fatty acid biosynthetic process"/>
    <property type="evidence" value="ECO:0007669"/>
    <property type="project" value="InterPro"/>
</dbReference>
<evidence type="ECO:0000259" key="4">
    <source>
        <dbReference type="Pfam" id="PF01515"/>
    </source>
</evidence>
<dbReference type="Pfam" id="PF01575">
    <property type="entry name" value="MaoC_dehydratas"/>
    <property type="match status" value="1"/>
</dbReference>
<sequence>MTDAVNDAGNETHEQQDIIENITYAELSVGQSARLCRTLTENDIAAFAAVSGDINPAHVDTEYADHTLFHGVIAHGMWGAALISRLLGTVLPGPGTIYLGQTLKFLKPVRIGDELRITATVASKEDEKKHVTLDCEIKNQNGAVVLSGLATVIAPTEKVRRPRTQLPPLYMPSRHQYTSLLASVASLPAVRCAVVHPCDAASLRGALEAGHKGLIVPVLIGPQQKIQAVAAEAGLSLQDVELLDVPYSHAAAARAVQLAASGAVEMLMKGSLHTDELISAVLAEPALRTKSRLSHVFRLEVPMYDKVLLISDGALHIQPDLNDKADIIRNAIALAHALGTPSPKVAILSAVETVTPKIPSTLDAAALCKMAERGQITGGELDGPLAFDNAISPAAARAKGITSGVAGHADILIAPDLEAGNLLAKQLEYLAGAAACGVVLGATVPIALTSRADPAEARTASAALALLLAHSYRQQRP</sequence>
<protein>
    <submittedName>
        <fullName evidence="6">Bifunctional enoyl-CoA hydratase/phosphate acetyltransferase</fullName>
    </submittedName>
</protein>
<evidence type="ECO:0000313" key="6">
    <source>
        <dbReference type="EMBL" id="MYN44856.1"/>
    </source>
</evidence>
<dbReference type="CDD" id="cd03449">
    <property type="entry name" value="R_hydratase"/>
    <property type="match status" value="1"/>
</dbReference>
<evidence type="ECO:0000256" key="2">
    <source>
        <dbReference type="ARBA" id="ARBA00023239"/>
    </source>
</evidence>
<dbReference type="EMBL" id="WWCL01000001">
    <property type="protein sequence ID" value="MYN44856.1"/>
    <property type="molecule type" value="Genomic_DNA"/>
</dbReference>
<dbReference type="Pfam" id="PF01515">
    <property type="entry name" value="PTA_PTB"/>
    <property type="match status" value="1"/>
</dbReference>
<reference evidence="6" key="1">
    <citation type="submission" date="2019-12" db="EMBL/GenBank/DDBJ databases">
        <title>Novel species isolated from a subtropical stream in China.</title>
        <authorList>
            <person name="Lu H."/>
        </authorList>
    </citation>
    <scope>NUCLEOTIDE SEQUENCE [LARGE SCALE GENOMIC DNA]</scope>
    <source>
        <strain evidence="6">FT93W</strain>
    </source>
</reference>
<dbReference type="Gene3D" id="3.10.129.10">
    <property type="entry name" value="Hotdog Thioesterase"/>
    <property type="match status" value="1"/>
</dbReference>
<accession>A0A845I181</accession>
<evidence type="ECO:0000313" key="7">
    <source>
        <dbReference type="Proteomes" id="UP000444316"/>
    </source>
</evidence>
<dbReference type="SUPFAM" id="SSF54637">
    <property type="entry name" value="Thioesterase/thiol ester dehydrase-isomerase"/>
    <property type="match status" value="1"/>
</dbReference>
<evidence type="ECO:0000256" key="1">
    <source>
        <dbReference type="ARBA" id="ARBA00022679"/>
    </source>
</evidence>
<dbReference type="InterPro" id="IPR029069">
    <property type="entry name" value="HotDog_dom_sf"/>
</dbReference>
<evidence type="ECO:0000259" key="5">
    <source>
        <dbReference type="Pfam" id="PF01575"/>
    </source>
</evidence>
<dbReference type="NCBIfam" id="NF006045">
    <property type="entry name" value="PRK08190.1"/>
    <property type="match status" value="1"/>
</dbReference>
<proteinExistence type="predicted"/>
<dbReference type="NCBIfam" id="NF008852">
    <property type="entry name" value="PRK11890.1"/>
    <property type="match status" value="1"/>
</dbReference>
<dbReference type="InterPro" id="IPR002539">
    <property type="entry name" value="MaoC-like_dom"/>
</dbReference>
<dbReference type="PANTHER" id="PTHR43356">
    <property type="entry name" value="PHOSPHATE ACETYLTRANSFERASE"/>
    <property type="match status" value="1"/>
</dbReference>
<keyword evidence="7" id="KW-1185">Reference proteome</keyword>
<dbReference type="GO" id="GO:0005835">
    <property type="term" value="C:fatty acid synthase complex"/>
    <property type="evidence" value="ECO:0007669"/>
    <property type="project" value="InterPro"/>
</dbReference>
<keyword evidence="3" id="KW-0012">Acyltransferase</keyword>
<feature type="domain" description="Phosphate acetyl/butaryl transferase" evidence="4">
    <location>
        <begin position="253"/>
        <end position="465"/>
    </location>
</feature>
<dbReference type="GO" id="GO:0016836">
    <property type="term" value="F:hydro-lyase activity"/>
    <property type="evidence" value="ECO:0007669"/>
    <property type="project" value="UniProtKB-ARBA"/>
</dbReference>
<dbReference type="AlphaFoldDB" id="A0A845I181"/>
<dbReference type="Proteomes" id="UP000444316">
    <property type="component" value="Unassembled WGS sequence"/>
</dbReference>
<dbReference type="InterPro" id="IPR002505">
    <property type="entry name" value="PTA_PTB"/>
</dbReference>
<name>A0A845I181_9BURK</name>
<feature type="domain" description="MaoC-like" evidence="5">
    <location>
        <begin position="34"/>
        <end position="130"/>
    </location>
</feature>
<dbReference type="RefSeq" id="WP_161034446.1">
    <property type="nucleotide sequence ID" value="NZ_WWCL01000001.1"/>
</dbReference>
<dbReference type="InterPro" id="IPR050500">
    <property type="entry name" value="Phos_Acetyltrans/Butyryltrans"/>
</dbReference>
<dbReference type="Gene3D" id="3.40.718.10">
    <property type="entry name" value="Isopropylmalate Dehydrogenase"/>
    <property type="match status" value="1"/>
</dbReference>
<gene>
    <name evidence="6" type="ORF">GTP23_07190</name>
</gene>
<dbReference type="FunFam" id="3.10.129.10:FF:000042">
    <property type="entry name" value="MaoC domain protein dehydratase"/>
    <property type="match status" value="1"/>
</dbReference>
<keyword evidence="2" id="KW-0456">Lyase</keyword>
<organism evidence="6 7">
    <name type="scientific">Duganella fentianensis</name>
    <dbReference type="NCBI Taxonomy" id="2692177"/>
    <lineage>
        <taxon>Bacteria</taxon>
        <taxon>Pseudomonadati</taxon>
        <taxon>Pseudomonadota</taxon>
        <taxon>Betaproteobacteria</taxon>
        <taxon>Burkholderiales</taxon>
        <taxon>Oxalobacteraceae</taxon>
        <taxon>Telluria group</taxon>
        <taxon>Duganella</taxon>
    </lineage>
</organism>